<dbReference type="RefSeq" id="WP_037169141.1">
    <property type="nucleotide sequence ID" value="NZ_JOKI01000032.1"/>
</dbReference>
<evidence type="ECO:0000256" key="12">
    <source>
        <dbReference type="ARBA" id="ARBA00022737"/>
    </source>
</evidence>
<feature type="transmembrane region" description="Helical" evidence="24">
    <location>
        <begin position="33"/>
        <end position="50"/>
    </location>
</feature>
<dbReference type="OrthoDB" id="9811281at2"/>
<feature type="binding site" description="axial binding residue" evidence="22">
    <location>
        <position position="225"/>
    </location>
    <ligand>
        <name>heme c</name>
        <dbReference type="ChEBI" id="CHEBI:61717"/>
        <label>2</label>
    </ligand>
    <ligandPart>
        <name>Fe</name>
        <dbReference type="ChEBI" id="CHEBI:18248"/>
    </ligandPart>
</feature>
<keyword evidence="17 21" id="KW-0408">Iron</keyword>
<dbReference type="Proteomes" id="UP000052167">
    <property type="component" value="Unassembled WGS sequence"/>
</dbReference>
<reference evidence="26 27" key="1">
    <citation type="submission" date="2014-06" db="EMBL/GenBank/DDBJ databases">
        <title>Rhizobium pelagicum/R2-400B4.</title>
        <authorList>
            <person name="Kimes N.E."/>
            <person name="Lopez-Perez M."/>
        </authorList>
    </citation>
    <scope>NUCLEOTIDE SEQUENCE [LARGE SCALE GENOMIC DNA]</scope>
    <source>
        <strain evidence="26 27">R2-400B4</strain>
    </source>
</reference>
<evidence type="ECO:0000256" key="11">
    <source>
        <dbReference type="ARBA" id="ARBA00022723"/>
    </source>
</evidence>
<feature type="binding site" description="axial binding residue" evidence="22">
    <location>
        <position position="172"/>
    </location>
    <ligand>
        <name>heme c</name>
        <dbReference type="ChEBI" id="CHEBI:61717"/>
        <label>2</label>
    </ligand>
    <ligandPart>
        <name>Fe</name>
        <dbReference type="ChEBI" id="CHEBI:18248"/>
    </ligandPart>
</feature>
<dbReference type="PROSITE" id="PS51007">
    <property type="entry name" value="CYTC"/>
    <property type="match status" value="2"/>
</dbReference>
<keyword evidence="8 21" id="KW-0349">Heme</keyword>
<dbReference type="InterPro" id="IPR009056">
    <property type="entry name" value="Cyt_c-like_dom"/>
</dbReference>
<feature type="binding site" description="covalent" evidence="23">
    <location>
        <position position="124"/>
    </location>
    <ligand>
        <name>heme c</name>
        <dbReference type="ChEBI" id="CHEBI:61717"/>
        <label>1</label>
    </ligand>
</feature>
<dbReference type="GO" id="GO:0009055">
    <property type="term" value="F:electron transfer activity"/>
    <property type="evidence" value="ECO:0007669"/>
    <property type="project" value="InterPro"/>
</dbReference>
<dbReference type="GO" id="GO:0005886">
    <property type="term" value="C:plasma membrane"/>
    <property type="evidence" value="ECO:0007669"/>
    <property type="project" value="UniProtKB-SubCell"/>
</dbReference>
<feature type="domain" description="Cytochrome c" evidence="25">
    <location>
        <begin position="108"/>
        <end position="197"/>
    </location>
</feature>
<dbReference type="PRINTS" id="PR00605">
    <property type="entry name" value="CYTCHROMECIC"/>
</dbReference>
<comment type="subcellular location">
    <subcellularLocation>
        <location evidence="1 21">Cell inner membrane</location>
    </subcellularLocation>
</comment>
<comment type="cofactor">
    <cofactor evidence="21 23">
        <name>heme c</name>
        <dbReference type="ChEBI" id="CHEBI:61717"/>
    </cofactor>
    <text evidence="21 23">Binds 2 heme C groups per subunit.</text>
</comment>
<dbReference type="InterPro" id="IPR036909">
    <property type="entry name" value="Cyt_c-like_dom_sf"/>
</dbReference>
<evidence type="ECO:0000256" key="17">
    <source>
        <dbReference type="ARBA" id="ARBA00023004"/>
    </source>
</evidence>
<dbReference type="GO" id="GO:0005506">
    <property type="term" value="F:iron ion binding"/>
    <property type="evidence" value="ECO:0007669"/>
    <property type="project" value="InterPro"/>
</dbReference>
<dbReference type="EMBL" id="JOKJ01000008">
    <property type="protein sequence ID" value="KEQ08989.1"/>
    <property type="molecule type" value="Genomic_DNA"/>
</dbReference>
<dbReference type="GO" id="GO:0016491">
    <property type="term" value="F:oxidoreductase activity"/>
    <property type="evidence" value="ECO:0007669"/>
    <property type="project" value="UniProtKB-KW"/>
</dbReference>
<dbReference type="InterPro" id="IPR038414">
    <property type="entry name" value="CcoP_N_sf"/>
</dbReference>
<evidence type="ECO:0000256" key="19">
    <source>
        <dbReference type="ARBA" id="ARBA00023136"/>
    </source>
</evidence>
<evidence type="ECO:0000256" key="4">
    <source>
        <dbReference type="ARBA" id="ARBA00011203"/>
    </source>
</evidence>
<feature type="binding site" description="covalent" evidence="23">
    <location>
        <position position="121"/>
    </location>
    <ligand>
        <name>heme c</name>
        <dbReference type="ChEBI" id="CHEBI:61717"/>
        <label>1</label>
    </ligand>
</feature>
<keyword evidence="19 21" id="KW-0472">Membrane</keyword>
<evidence type="ECO:0000256" key="23">
    <source>
        <dbReference type="PIRSR" id="PIRSR000006-2"/>
    </source>
</evidence>
<keyword evidence="12" id="KW-0677">Repeat</keyword>
<evidence type="ECO:0000256" key="14">
    <source>
        <dbReference type="ARBA" id="ARBA00022982"/>
    </source>
</evidence>
<dbReference type="InterPro" id="IPR050597">
    <property type="entry name" value="Cytochrome_c_Oxidase_Subunit"/>
</dbReference>
<evidence type="ECO:0000256" key="9">
    <source>
        <dbReference type="ARBA" id="ARBA00022660"/>
    </source>
</evidence>
<evidence type="ECO:0000256" key="24">
    <source>
        <dbReference type="SAM" id="Phobius"/>
    </source>
</evidence>
<evidence type="ECO:0000313" key="27">
    <source>
        <dbReference type="Proteomes" id="UP000052167"/>
    </source>
</evidence>
<keyword evidence="14 21" id="KW-0249">Electron transport</keyword>
<keyword evidence="11 21" id="KW-0479">Metal-binding</keyword>
<evidence type="ECO:0000256" key="20">
    <source>
        <dbReference type="ARBA" id="ARBA00025525"/>
    </source>
</evidence>
<keyword evidence="10 24" id="KW-0812">Transmembrane</keyword>
<keyword evidence="5 21" id="KW-0813">Transport</keyword>
<sequence>MDVEEVDPISGRKTTGHEWNGIKELDTPVPRGVLIFLIVTHLFALLWWVLMPTWPLGTTYTKGVLGTDQWQRVEKDMAHSQAARAPWTTAIETMSFDEIIADENLMAFVRGSGRQLFGDNCAACHGMDARGAANYPDLTDDDWLWGGGPENIAETLRVGINSPHGETRVAQMPAFGRDQMLERAQVRQVALYVRSLSHPETSTADNAEALQAGREVFLANCAACHGEDATGSRDVGAPNLTDDYWVYGGDIQTLVTSIHGGRQGHMPTWDERLSPSEIKTLALYVNDLGVEKP</sequence>
<dbReference type="Gene3D" id="6.10.280.130">
    <property type="match status" value="1"/>
</dbReference>
<evidence type="ECO:0000256" key="3">
    <source>
        <dbReference type="ARBA" id="ARBA00006113"/>
    </source>
</evidence>
<evidence type="ECO:0000256" key="10">
    <source>
        <dbReference type="ARBA" id="ARBA00022692"/>
    </source>
</evidence>
<evidence type="ECO:0000259" key="25">
    <source>
        <dbReference type="PROSITE" id="PS51007"/>
    </source>
</evidence>
<evidence type="ECO:0000256" key="21">
    <source>
        <dbReference type="PIRNR" id="PIRNR000006"/>
    </source>
</evidence>
<keyword evidence="16 21" id="KW-0560">Oxidoreductase</keyword>
<dbReference type="SUPFAM" id="SSF46626">
    <property type="entry name" value="Cytochrome c"/>
    <property type="match status" value="2"/>
</dbReference>
<gene>
    <name evidence="26" type="ORF">GV68_24735</name>
</gene>
<feature type="binding site" description="covalent" evidence="23">
    <location>
        <position position="224"/>
    </location>
    <ligand>
        <name>heme c</name>
        <dbReference type="ChEBI" id="CHEBI:61717"/>
        <label>2</label>
    </ligand>
</feature>
<comment type="pathway">
    <text evidence="2 21">Energy metabolism; oxidative phosphorylation.</text>
</comment>
<evidence type="ECO:0000256" key="7">
    <source>
        <dbReference type="ARBA" id="ARBA00022519"/>
    </source>
</evidence>
<keyword evidence="7 21" id="KW-0997">Cell inner membrane</keyword>
<keyword evidence="6 21" id="KW-1003">Cell membrane</keyword>
<dbReference type="Pfam" id="PF00034">
    <property type="entry name" value="Cytochrom_C"/>
    <property type="match status" value="1"/>
</dbReference>
<evidence type="ECO:0000256" key="6">
    <source>
        <dbReference type="ARBA" id="ARBA00022475"/>
    </source>
</evidence>
<proteinExistence type="inferred from homology"/>
<evidence type="ECO:0000256" key="18">
    <source>
        <dbReference type="ARBA" id="ARBA00023065"/>
    </source>
</evidence>
<feature type="domain" description="Cytochrome c" evidence="25">
    <location>
        <begin position="208"/>
        <end position="289"/>
    </location>
</feature>
<dbReference type="InterPro" id="IPR008168">
    <property type="entry name" value="Cyt_C_IC"/>
</dbReference>
<keyword evidence="13 21" id="KW-0375">Hydrogen ion transport</keyword>
<protein>
    <recommendedName>
        <fullName evidence="21">Cbb3-type cytochrome c oxidase subunit</fullName>
    </recommendedName>
</protein>
<feature type="binding site" description="covalent" evidence="23">
    <location>
        <position position="221"/>
    </location>
    <ligand>
        <name>heme c</name>
        <dbReference type="ChEBI" id="CHEBI:61717"/>
        <label>2</label>
    </ligand>
</feature>
<evidence type="ECO:0000256" key="13">
    <source>
        <dbReference type="ARBA" id="ARBA00022781"/>
    </source>
</evidence>
<dbReference type="PIRSF" id="PIRSF000006">
    <property type="entry name" value="Cbb3-Cox_fixP"/>
    <property type="match status" value="1"/>
</dbReference>
<dbReference type="PANTHER" id="PTHR33751">
    <property type="entry name" value="CBB3-TYPE CYTOCHROME C OXIDASE SUBUNIT FIXP"/>
    <property type="match status" value="1"/>
</dbReference>
<evidence type="ECO:0000256" key="2">
    <source>
        <dbReference type="ARBA" id="ARBA00004673"/>
    </source>
</evidence>
<feature type="binding site" description="axial binding residue" evidence="22">
    <location>
        <position position="125"/>
    </location>
    <ligand>
        <name>heme c</name>
        <dbReference type="ChEBI" id="CHEBI:61717"/>
        <label>1</label>
    </ligand>
    <ligandPart>
        <name>Fe</name>
        <dbReference type="ChEBI" id="CHEBI:18248"/>
    </ligandPart>
</feature>
<evidence type="ECO:0000256" key="1">
    <source>
        <dbReference type="ARBA" id="ARBA00004533"/>
    </source>
</evidence>
<keyword evidence="15 24" id="KW-1133">Transmembrane helix</keyword>
<dbReference type="AlphaFoldDB" id="A0A922P433"/>
<keyword evidence="27" id="KW-1185">Reference proteome</keyword>
<dbReference type="InterPro" id="IPR004678">
    <property type="entry name" value="Cyt_c_oxidase_cbb3_su3"/>
</dbReference>
<keyword evidence="9 21" id="KW-0679">Respiratory chain</keyword>
<evidence type="ECO:0000256" key="16">
    <source>
        <dbReference type="ARBA" id="ARBA00023002"/>
    </source>
</evidence>
<dbReference type="GO" id="GO:1902600">
    <property type="term" value="P:proton transmembrane transport"/>
    <property type="evidence" value="ECO:0007669"/>
    <property type="project" value="UniProtKB-KW"/>
</dbReference>
<evidence type="ECO:0000256" key="8">
    <source>
        <dbReference type="ARBA" id="ARBA00022617"/>
    </source>
</evidence>
<name>A0A922P433_9HYPH</name>
<comment type="similarity">
    <text evidence="3 21">Belongs to the CcoP / FixP family.</text>
</comment>
<dbReference type="Gene3D" id="1.10.760.10">
    <property type="entry name" value="Cytochrome c-like domain"/>
    <property type="match status" value="2"/>
</dbReference>
<dbReference type="Pfam" id="PF13442">
    <property type="entry name" value="Cytochrome_CBB3"/>
    <property type="match status" value="1"/>
</dbReference>
<evidence type="ECO:0000256" key="22">
    <source>
        <dbReference type="PIRSR" id="PIRSR000006-1"/>
    </source>
</evidence>
<keyword evidence="18 21" id="KW-0406">Ion transport</keyword>
<comment type="function">
    <text evidence="20">C-type cytochrome. Part of the cbb3-type cytochrome c oxidase complex. FixP subunit is required for transferring electrons from donor cytochrome c via its heme groups to FixO subunit. From there, electrons are shuttled to the catalytic binuclear center of FixN subunit where oxygen reduction takes place. The complex also functions as a proton pump.</text>
</comment>
<accession>A0A922P433</accession>
<dbReference type="GO" id="GO:0020037">
    <property type="term" value="F:heme binding"/>
    <property type="evidence" value="ECO:0007669"/>
    <property type="project" value="InterPro"/>
</dbReference>
<feature type="binding site" description="axial binding residue" evidence="22">
    <location>
        <position position="266"/>
    </location>
    <ligand>
        <name>heme c</name>
        <dbReference type="ChEBI" id="CHEBI:61717"/>
        <label>1</label>
    </ligand>
    <ligandPart>
        <name>Fe</name>
        <dbReference type="ChEBI" id="CHEBI:18248"/>
    </ligandPart>
</feature>
<dbReference type="PANTHER" id="PTHR33751:SF1">
    <property type="entry name" value="CBB3-TYPE CYTOCHROME C OXIDASE SUBUNIT FIXP"/>
    <property type="match status" value="1"/>
</dbReference>
<evidence type="ECO:0000313" key="26">
    <source>
        <dbReference type="EMBL" id="KEQ08989.1"/>
    </source>
</evidence>
<organism evidence="26 27">
    <name type="scientific">Pseudorhizobium pelagicum</name>
    <dbReference type="NCBI Taxonomy" id="1509405"/>
    <lineage>
        <taxon>Bacteria</taxon>
        <taxon>Pseudomonadati</taxon>
        <taxon>Pseudomonadota</taxon>
        <taxon>Alphaproteobacteria</taxon>
        <taxon>Hyphomicrobiales</taxon>
        <taxon>Rhizobiaceae</taxon>
        <taxon>Rhizobium/Agrobacterium group</taxon>
        <taxon>Pseudorhizobium</taxon>
    </lineage>
</organism>
<comment type="caution">
    <text evidence="26">The sequence shown here is derived from an EMBL/GenBank/DDBJ whole genome shotgun (WGS) entry which is preliminary data.</text>
</comment>
<evidence type="ECO:0000256" key="15">
    <source>
        <dbReference type="ARBA" id="ARBA00022989"/>
    </source>
</evidence>
<dbReference type="NCBIfam" id="TIGR00782">
    <property type="entry name" value="ccoP"/>
    <property type="match status" value="1"/>
</dbReference>
<evidence type="ECO:0000256" key="5">
    <source>
        <dbReference type="ARBA" id="ARBA00022448"/>
    </source>
</evidence>
<dbReference type="Pfam" id="PF14715">
    <property type="entry name" value="FixP_N"/>
    <property type="match status" value="1"/>
</dbReference>
<comment type="subunit">
    <text evidence="4">Component of the cbb3-type cytochrome c oxidase at least composed of FixN, FixO, FixQ and FixP.</text>
</comment>
<dbReference type="InterPro" id="IPR032858">
    <property type="entry name" value="CcoP_N"/>
</dbReference>